<dbReference type="PANTHER" id="PTHR43133">
    <property type="entry name" value="RNA POLYMERASE ECF-TYPE SIGMA FACTO"/>
    <property type="match status" value="1"/>
</dbReference>
<keyword evidence="2" id="KW-0805">Transcription regulation</keyword>
<evidence type="ECO:0000313" key="7">
    <source>
        <dbReference type="EMBL" id="HIV38652.1"/>
    </source>
</evidence>
<accession>A0A9D1PE16</accession>
<keyword evidence="3" id="KW-0731">Sigma factor</keyword>
<dbReference type="Gene3D" id="1.10.10.10">
    <property type="entry name" value="Winged helix-like DNA-binding domain superfamily/Winged helix DNA-binding domain"/>
    <property type="match status" value="1"/>
</dbReference>
<keyword evidence="4" id="KW-0804">Transcription</keyword>
<dbReference type="GO" id="GO:0006352">
    <property type="term" value="P:DNA-templated transcription initiation"/>
    <property type="evidence" value="ECO:0007669"/>
    <property type="project" value="InterPro"/>
</dbReference>
<dbReference type="EMBL" id="DXIQ01000038">
    <property type="protein sequence ID" value="HIV38652.1"/>
    <property type="molecule type" value="Genomic_DNA"/>
</dbReference>
<reference evidence="7" key="2">
    <citation type="submission" date="2021-04" db="EMBL/GenBank/DDBJ databases">
        <authorList>
            <person name="Gilroy R."/>
        </authorList>
    </citation>
    <scope>NUCLEOTIDE SEQUENCE</scope>
    <source>
        <strain evidence="7">CHK195-9823</strain>
    </source>
</reference>
<dbReference type="InterPro" id="IPR007627">
    <property type="entry name" value="RNA_pol_sigma70_r2"/>
</dbReference>
<dbReference type="SUPFAM" id="SSF88659">
    <property type="entry name" value="Sigma3 and sigma4 domains of RNA polymerase sigma factors"/>
    <property type="match status" value="1"/>
</dbReference>
<dbReference type="Proteomes" id="UP000886814">
    <property type="component" value="Unassembled WGS sequence"/>
</dbReference>
<evidence type="ECO:0000256" key="4">
    <source>
        <dbReference type="ARBA" id="ARBA00023163"/>
    </source>
</evidence>
<dbReference type="GO" id="GO:0003677">
    <property type="term" value="F:DNA binding"/>
    <property type="evidence" value="ECO:0007669"/>
    <property type="project" value="InterPro"/>
</dbReference>
<feature type="domain" description="RNA polymerase sigma factor 70 region 4 type 2" evidence="6">
    <location>
        <begin position="99"/>
        <end position="150"/>
    </location>
</feature>
<protein>
    <submittedName>
        <fullName evidence="7">Sigma-70 family RNA polymerase sigma factor</fullName>
    </submittedName>
</protein>
<gene>
    <name evidence="7" type="ORF">H9747_06580</name>
</gene>
<dbReference type="Pfam" id="PF08281">
    <property type="entry name" value="Sigma70_r4_2"/>
    <property type="match status" value="1"/>
</dbReference>
<dbReference type="InterPro" id="IPR039425">
    <property type="entry name" value="RNA_pol_sigma-70-like"/>
</dbReference>
<dbReference type="GO" id="GO:0016987">
    <property type="term" value="F:sigma factor activity"/>
    <property type="evidence" value="ECO:0007669"/>
    <property type="project" value="UniProtKB-KW"/>
</dbReference>
<sequence>MRSEEEASRAIDLYGDTVKRICMIHLKNYADTEDIFQTVFLKYVLKSPEFHSTDHEKAWIIRVTINACRDLLKSFFHSRTLPLDSLREKPGEPAPDHSDVLEAVLALPSKYKDVIYLYYYEEYSAEEIGQILRKNKNTVYTLLNRGRQLLRSSLEEVGENG</sequence>
<dbReference type="NCBIfam" id="TIGR02937">
    <property type="entry name" value="sigma70-ECF"/>
    <property type="match status" value="1"/>
</dbReference>
<organism evidence="7 8">
    <name type="scientific">Candidatus Blautia stercorigallinarum</name>
    <dbReference type="NCBI Taxonomy" id="2838501"/>
    <lineage>
        <taxon>Bacteria</taxon>
        <taxon>Bacillati</taxon>
        <taxon>Bacillota</taxon>
        <taxon>Clostridia</taxon>
        <taxon>Lachnospirales</taxon>
        <taxon>Lachnospiraceae</taxon>
        <taxon>Blautia</taxon>
    </lineage>
</organism>
<evidence type="ECO:0000259" key="6">
    <source>
        <dbReference type="Pfam" id="PF08281"/>
    </source>
</evidence>
<comment type="caution">
    <text evidence="7">The sequence shown here is derived from an EMBL/GenBank/DDBJ whole genome shotgun (WGS) entry which is preliminary data.</text>
</comment>
<dbReference type="InterPro" id="IPR013249">
    <property type="entry name" value="RNA_pol_sigma70_r4_t2"/>
</dbReference>
<dbReference type="InterPro" id="IPR013325">
    <property type="entry name" value="RNA_pol_sigma_r2"/>
</dbReference>
<reference evidence="7" key="1">
    <citation type="journal article" date="2021" name="PeerJ">
        <title>Extensive microbial diversity within the chicken gut microbiome revealed by metagenomics and culture.</title>
        <authorList>
            <person name="Gilroy R."/>
            <person name="Ravi A."/>
            <person name="Getino M."/>
            <person name="Pursley I."/>
            <person name="Horton D.L."/>
            <person name="Alikhan N.F."/>
            <person name="Baker D."/>
            <person name="Gharbi K."/>
            <person name="Hall N."/>
            <person name="Watson M."/>
            <person name="Adriaenssens E.M."/>
            <person name="Foster-Nyarko E."/>
            <person name="Jarju S."/>
            <person name="Secka A."/>
            <person name="Antonio M."/>
            <person name="Oren A."/>
            <person name="Chaudhuri R.R."/>
            <person name="La Ragione R."/>
            <person name="Hildebrand F."/>
            <person name="Pallen M.J."/>
        </authorList>
    </citation>
    <scope>NUCLEOTIDE SEQUENCE</scope>
    <source>
        <strain evidence="7">CHK195-9823</strain>
    </source>
</reference>
<dbReference type="InterPro" id="IPR014284">
    <property type="entry name" value="RNA_pol_sigma-70_dom"/>
</dbReference>
<evidence type="ECO:0000259" key="5">
    <source>
        <dbReference type="Pfam" id="PF04542"/>
    </source>
</evidence>
<evidence type="ECO:0000313" key="8">
    <source>
        <dbReference type="Proteomes" id="UP000886814"/>
    </source>
</evidence>
<proteinExistence type="inferred from homology"/>
<evidence type="ECO:0000256" key="3">
    <source>
        <dbReference type="ARBA" id="ARBA00023082"/>
    </source>
</evidence>
<feature type="domain" description="RNA polymerase sigma-70 region 2" evidence="5">
    <location>
        <begin position="12"/>
        <end position="73"/>
    </location>
</feature>
<comment type="similarity">
    <text evidence="1">Belongs to the sigma-70 factor family. ECF subfamily.</text>
</comment>
<dbReference type="AlphaFoldDB" id="A0A9D1PE16"/>
<evidence type="ECO:0000256" key="1">
    <source>
        <dbReference type="ARBA" id="ARBA00010641"/>
    </source>
</evidence>
<dbReference type="InterPro" id="IPR013324">
    <property type="entry name" value="RNA_pol_sigma_r3/r4-like"/>
</dbReference>
<dbReference type="Gene3D" id="1.10.1740.10">
    <property type="match status" value="1"/>
</dbReference>
<dbReference type="Pfam" id="PF04542">
    <property type="entry name" value="Sigma70_r2"/>
    <property type="match status" value="1"/>
</dbReference>
<evidence type="ECO:0000256" key="2">
    <source>
        <dbReference type="ARBA" id="ARBA00023015"/>
    </source>
</evidence>
<dbReference type="SUPFAM" id="SSF88946">
    <property type="entry name" value="Sigma2 domain of RNA polymerase sigma factors"/>
    <property type="match status" value="1"/>
</dbReference>
<dbReference type="InterPro" id="IPR036388">
    <property type="entry name" value="WH-like_DNA-bd_sf"/>
</dbReference>
<dbReference type="PANTHER" id="PTHR43133:SF60">
    <property type="entry name" value="RNA POLYMERASE SIGMA FACTOR SIGV"/>
    <property type="match status" value="1"/>
</dbReference>
<name>A0A9D1PE16_9FIRM</name>